<proteinExistence type="predicted"/>
<dbReference type="Proteomes" id="UP000199600">
    <property type="component" value="Unassembled WGS sequence"/>
</dbReference>
<protein>
    <submittedName>
        <fullName evidence="1">Uncharacterized protein</fullName>
    </submittedName>
</protein>
<dbReference type="RefSeq" id="WP_186411785.1">
    <property type="nucleotide sequence ID" value="NZ_FLQY01000290.1"/>
</dbReference>
<name>A0A1A8XYB3_9RHOO</name>
<reference evidence="1 2" key="1">
    <citation type="submission" date="2016-06" db="EMBL/GenBank/DDBJ databases">
        <authorList>
            <person name="Kjaerup R.B."/>
            <person name="Dalgaard T.S."/>
            <person name="Juul-Madsen H.R."/>
        </authorList>
    </citation>
    <scope>NUCLEOTIDE SEQUENCE [LARGE SCALE GENOMIC DNA]</scope>
    <source>
        <strain evidence="1">2</strain>
    </source>
</reference>
<keyword evidence="2" id="KW-1185">Reference proteome</keyword>
<accession>A0A1A8XYB3</accession>
<dbReference type="AlphaFoldDB" id="A0A1A8XYB3"/>
<dbReference type="EMBL" id="FLQY01000290">
    <property type="protein sequence ID" value="SBT09959.1"/>
    <property type="molecule type" value="Genomic_DNA"/>
</dbReference>
<gene>
    <name evidence="1" type="ORF">PROAA_360031</name>
</gene>
<sequence>MNSLYLRIEPRTRGDDLTPGLAAAVHDPAWLLARQWVMGEFDGEDAGTPVLASATLRTHAFAELELATGRRVQLDPAGPPLDMLIECEVTLAASRWTMRQRIDVGRELVHRLREAGLISLIGEIAREYPLAVPTGDEALLDPQAVALARVAAGRLPDGKACHDDAGAPGCTLTRLGLSDTDAAQLKPALQAWREWLAAVHAEPGAGHDAWDAERFEYRARLLAPSWSHALVAESERGGRVGWASFDAVAVPANAPPPASLTITTLPTPVRFRGMPLPRYFEMEDAGIDLGAIDASTADLARMALLEFGLVYANDMFMVPVRMPIGVVAEVVSLEVEDNFGLATRIASAARAPSANDPGWSFMTPATPDGGRVPALVLPHVAGHPLIGPVIEDVRLMRDEMANLVWAIEYATEGGDGRAKPRAETAPPAPERAPVADAALAYRLMTAAPPHWFPLELESGLPRRLRLALLAPSTRVPRGLLLPAPGGVIREEEVPREGVRLLRERVLACSSNGTTYIWTRRRREVGRGEGSSGLMFDEVEAQP</sequence>
<organism evidence="1 2">
    <name type="scientific">Candidatus Propionivibrio aalborgensis</name>
    <dbReference type="NCBI Taxonomy" id="1860101"/>
    <lineage>
        <taxon>Bacteria</taxon>
        <taxon>Pseudomonadati</taxon>
        <taxon>Pseudomonadota</taxon>
        <taxon>Betaproteobacteria</taxon>
        <taxon>Rhodocyclales</taxon>
        <taxon>Rhodocyclaceae</taxon>
        <taxon>Propionivibrio</taxon>
    </lineage>
</organism>
<evidence type="ECO:0000313" key="2">
    <source>
        <dbReference type="Proteomes" id="UP000199600"/>
    </source>
</evidence>
<evidence type="ECO:0000313" key="1">
    <source>
        <dbReference type="EMBL" id="SBT09959.1"/>
    </source>
</evidence>